<proteinExistence type="predicted"/>
<dbReference type="PANTHER" id="PTHR35870">
    <property type="entry name" value="PROTEIN, PUTATIVE (AFU_ORTHOLOGUE AFUA_5G03330)-RELATED"/>
    <property type="match status" value="1"/>
</dbReference>
<keyword evidence="3" id="KW-1185">Reference proteome</keyword>
<dbReference type="GO" id="GO:0016491">
    <property type="term" value="F:oxidoreductase activity"/>
    <property type="evidence" value="ECO:0007669"/>
    <property type="project" value="UniProtKB-KW"/>
</dbReference>
<dbReference type="Proteomes" id="UP001150925">
    <property type="component" value="Unassembled WGS sequence"/>
</dbReference>
<evidence type="ECO:0000313" key="2">
    <source>
        <dbReference type="EMBL" id="KAJ1966844.1"/>
    </source>
</evidence>
<comment type="caution">
    <text evidence="2">The sequence shown here is derived from an EMBL/GenBank/DDBJ whole genome shotgun (WGS) entry which is preliminary data.</text>
</comment>
<dbReference type="EMBL" id="JANBPY010000441">
    <property type="protein sequence ID" value="KAJ1966844.1"/>
    <property type="molecule type" value="Genomic_DNA"/>
</dbReference>
<protein>
    <submittedName>
        <fullName evidence="2">Uncharacterized protein</fullName>
    </submittedName>
</protein>
<accession>A0A9W8AX84</accession>
<evidence type="ECO:0000313" key="3">
    <source>
        <dbReference type="Proteomes" id="UP001150925"/>
    </source>
</evidence>
<keyword evidence="1" id="KW-0560">Oxidoreductase</keyword>
<reference evidence="2" key="1">
    <citation type="submission" date="2022-07" db="EMBL/GenBank/DDBJ databases">
        <title>Phylogenomic reconstructions and comparative analyses of Kickxellomycotina fungi.</title>
        <authorList>
            <person name="Reynolds N.K."/>
            <person name="Stajich J.E."/>
            <person name="Barry K."/>
            <person name="Grigoriev I.V."/>
            <person name="Crous P."/>
            <person name="Smith M.E."/>
        </authorList>
    </citation>
    <scope>NUCLEOTIDE SEQUENCE</scope>
    <source>
        <strain evidence="2">RSA 1196</strain>
    </source>
</reference>
<dbReference type="PANTHER" id="PTHR35870:SF1">
    <property type="entry name" value="PROTEIN, PUTATIVE (AFU_ORTHOLOGUE AFUA_5G03330)-RELATED"/>
    <property type="match status" value="1"/>
</dbReference>
<dbReference type="OrthoDB" id="10004862at2759"/>
<organism evidence="2 3">
    <name type="scientific">Dispira parvispora</name>
    <dbReference type="NCBI Taxonomy" id="1520584"/>
    <lineage>
        <taxon>Eukaryota</taxon>
        <taxon>Fungi</taxon>
        <taxon>Fungi incertae sedis</taxon>
        <taxon>Zoopagomycota</taxon>
        <taxon>Kickxellomycotina</taxon>
        <taxon>Dimargaritomycetes</taxon>
        <taxon>Dimargaritales</taxon>
        <taxon>Dimargaritaceae</taxon>
        <taxon>Dispira</taxon>
    </lineage>
</organism>
<name>A0A9W8AX84_9FUNG</name>
<evidence type="ECO:0000256" key="1">
    <source>
        <dbReference type="ARBA" id="ARBA00023002"/>
    </source>
</evidence>
<dbReference type="InterPro" id="IPR025337">
    <property type="entry name" value="Questin_oxidase-like"/>
</dbReference>
<dbReference type="AlphaFoldDB" id="A0A9W8AX84"/>
<sequence>MDRLPSYSPKPSLPTVAELPTFLKAVHAKYSAFQPSADPKAKTALQQCLLRNHTRGIVFQGFRTNHLVHKLYTQWSLGATPARLQLTFDGLFPKLEPLPSGSADPVVLDSDNWLHYFGNRQQYGAYLEFFDKEIRRYAGDLSRVVQQYFQQILPGLLGGLTHPWIHVAFALEFDDPLVLSEGLAYACSWYFDRSVVIDVPDSSHTNCTNKQPNESITFADPVDILLAVSKDSTLTLPPGIAPFGRRFEYLVTSAADQTLIDLVHRWELNTTKNLVEVLHRLTLVTVLVYAGRKDYSRLDFYLAHAVTSLFATHILLPYISDPNDRVRMLRLQLYTILAIYVAEGRGILVLEEILGYQPLQLLVDQETPGTVADYLRERALATEDDHVAKVVRALDYFESLYGFHEGLFRNAALKTVDLVVTTDDWIQ</sequence>
<dbReference type="Pfam" id="PF14027">
    <property type="entry name" value="Questin_oxidase"/>
    <property type="match status" value="1"/>
</dbReference>
<gene>
    <name evidence="2" type="ORF">IWQ62_002216</name>
</gene>